<gene>
    <name evidence="1" type="ORF">SAMN04488023_10473</name>
</gene>
<dbReference type="InterPro" id="IPR019861">
    <property type="entry name" value="PorP/SprF_Bacteroidetes"/>
</dbReference>
<keyword evidence="2" id="KW-1185">Reference proteome</keyword>
<dbReference type="EMBL" id="FOGG01000004">
    <property type="protein sequence ID" value="SER08677.1"/>
    <property type="molecule type" value="Genomic_DNA"/>
</dbReference>
<evidence type="ECO:0000313" key="2">
    <source>
        <dbReference type="Proteomes" id="UP000199572"/>
    </source>
</evidence>
<organism evidence="1 2">
    <name type="scientific">Pedobacter rhizosphaerae</name>
    <dbReference type="NCBI Taxonomy" id="390241"/>
    <lineage>
        <taxon>Bacteria</taxon>
        <taxon>Pseudomonadati</taxon>
        <taxon>Bacteroidota</taxon>
        <taxon>Sphingobacteriia</taxon>
        <taxon>Sphingobacteriales</taxon>
        <taxon>Sphingobacteriaceae</taxon>
        <taxon>Pedobacter</taxon>
    </lineage>
</organism>
<dbReference type="OrthoDB" id="1186563at2"/>
<accession>A0A1H9LBV8</accession>
<sequence>MKTRFNKKQIKLDTMKILSALKIYVTVLGLVLCTAKSFAQTDPHFSQYYAYPLWLNPALTGVIDGDYRGSVNFKQQWSAVNNSFLTGGASFDMAPKKNFAFGATVMNQRAGDLGFNYLTALVSGSYRLRFGFEGLQMINFGLQAGIINRSFDFSQARFGNQFNPIGGYDGGMMSGETLSSQSTLVPDVNAGVMYFDGNPNQNVNIFVGASAAHLTRPVDRFTGSNSRIPVRITAHGGARVRASELLDIVPNALVMYQGNTNEVSLGAYAQLNVNPSSNILFGGNYRVKDAAIAFVGLQLKNMVFGLSYDVNTSTFNRASNSNGGLELSISLIGRNGIIGPNFFCPRL</sequence>
<protein>
    <submittedName>
        <fullName evidence="1">Type IX secretion system membrane protein, PorP/SprF family</fullName>
    </submittedName>
</protein>
<dbReference type="Proteomes" id="UP000199572">
    <property type="component" value="Unassembled WGS sequence"/>
</dbReference>
<dbReference type="AlphaFoldDB" id="A0A1H9LBV8"/>
<evidence type="ECO:0000313" key="1">
    <source>
        <dbReference type="EMBL" id="SER08677.1"/>
    </source>
</evidence>
<name>A0A1H9LBV8_9SPHI</name>
<dbReference type="NCBIfam" id="TIGR03519">
    <property type="entry name" value="T9SS_PorP_fam"/>
    <property type="match status" value="1"/>
</dbReference>
<reference evidence="1 2" key="1">
    <citation type="submission" date="2016-10" db="EMBL/GenBank/DDBJ databases">
        <authorList>
            <person name="de Groot N.N."/>
        </authorList>
    </citation>
    <scope>NUCLEOTIDE SEQUENCE [LARGE SCALE GENOMIC DNA]</scope>
    <source>
        <strain evidence="1 2">DSM 18610</strain>
    </source>
</reference>
<dbReference type="Pfam" id="PF11751">
    <property type="entry name" value="PorP_SprF"/>
    <property type="match status" value="1"/>
</dbReference>
<dbReference type="STRING" id="390241.SAMN04488023_10473"/>
<proteinExistence type="predicted"/>